<dbReference type="OrthoDB" id="71751at2"/>
<dbReference type="Gene3D" id="2.30.30.1060">
    <property type="match status" value="1"/>
</dbReference>
<evidence type="ECO:0000256" key="1">
    <source>
        <dbReference type="SAM" id="MobiDB-lite"/>
    </source>
</evidence>
<proteinExistence type="predicted"/>
<protein>
    <submittedName>
        <fullName evidence="3">DUF2945 domain-containing protein</fullName>
    </submittedName>
</protein>
<comment type="caution">
    <text evidence="3">The sequence shown here is derived from an EMBL/GenBank/DDBJ whole genome shotgun (WGS) entry which is preliminary data.</text>
</comment>
<evidence type="ECO:0000313" key="3">
    <source>
        <dbReference type="EMBL" id="TDG07124.1"/>
    </source>
</evidence>
<accession>A0A4R5LF44</accession>
<sequence>MSHRLKTGDRVTWNTPEGMTTGTVVRRIIRDTELDGHIVAASKDDPYYEVESEQTGQHAVQPADGLEKVVHKH</sequence>
<name>A0A4R5LF44_9BURK</name>
<reference evidence="3 4" key="1">
    <citation type="submission" date="2019-03" db="EMBL/GenBank/DDBJ databases">
        <title>Paraburkholderia sp. isolated from native Mimosa gymnas in Guartela State Park, Brazil.</title>
        <authorList>
            <person name="Paulitsch F."/>
            <person name="Hungria M."/>
            <person name="Delamuta J.R.M."/>
            <person name="Ribeiro R.A."/>
            <person name="Dall'Agnol R."/>
            <person name="Silva J.S.B."/>
        </authorList>
    </citation>
    <scope>NUCLEOTIDE SEQUENCE [LARGE SCALE GENOMIC DNA]</scope>
    <source>
        <strain evidence="3 4">CNPSo 3008</strain>
    </source>
</reference>
<feature type="domain" description="Hypervirulence associated protein TUDOR" evidence="2">
    <location>
        <begin position="8"/>
        <end position="61"/>
    </location>
</feature>
<dbReference type="Pfam" id="PF11160">
    <property type="entry name" value="Hva1_TUDOR"/>
    <property type="match status" value="1"/>
</dbReference>
<dbReference type="Proteomes" id="UP000295606">
    <property type="component" value="Unassembled WGS sequence"/>
</dbReference>
<evidence type="ECO:0000259" key="2">
    <source>
        <dbReference type="Pfam" id="PF11160"/>
    </source>
</evidence>
<gene>
    <name evidence="3" type="ORF">E1N52_17930</name>
</gene>
<dbReference type="RefSeq" id="WP_133184093.1">
    <property type="nucleotide sequence ID" value="NZ_CAJMZB010000001.1"/>
</dbReference>
<dbReference type="InterPro" id="IPR021331">
    <property type="entry name" value="Hva1_TUDOR"/>
</dbReference>
<feature type="region of interest" description="Disordered" evidence="1">
    <location>
        <begin position="52"/>
        <end position="73"/>
    </location>
</feature>
<evidence type="ECO:0000313" key="4">
    <source>
        <dbReference type="Proteomes" id="UP000295606"/>
    </source>
</evidence>
<dbReference type="EMBL" id="SMOD01000012">
    <property type="protein sequence ID" value="TDG07124.1"/>
    <property type="molecule type" value="Genomic_DNA"/>
</dbReference>
<organism evidence="3 4">
    <name type="scientific">Paraburkholderia guartelaensis</name>
    <dbReference type="NCBI Taxonomy" id="2546446"/>
    <lineage>
        <taxon>Bacteria</taxon>
        <taxon>Pseudomonadati</taxon>
        <taxon>Pseudomonadota</taxon>
        <taxon>Betaproteobacteria</taxon>
        <taxon>Burkholderiales</taxon>
        <taxon>Burkholderiaceae</taxon>
        <taxon>Paraburkholderia</taxon>
    </lineage>
</organism>
<dbReference type="AlphaFoldDB" id="A0A4R5LF44"/>